<comment type="caution">
    <text evidence="2">The sequence shown here is derived from an EMBL/GenBank/DDBJ whole genome shotgun (WGS) entry which is preliminary data.</text>
</comment>
<dbReference type="PROSITE" id="PS51857">
    <property type="entry name" value="CSD_2"/>
    <property type="match status" value="1"/>
</dbReference>
<reference evidence="2 3" key="1">
    <citation type="submission" date="2017-11" db="EMBL/GenBank/DDBJ databases">
        <title>Draft genome sequence of Enterococcus plantarum TRW2 strain isolated from lettuce.</title>
        <authorList>
            <person name="Kim E.B."/>
            <person name="Marco M.L."/>
            <person name="Williams T.R."/>
            <person name="You I.H."/>
        </authorList>
    </citation>
    <scope>NUCLEOTIDE SEQUENCE [LARGE SCALE GENOMIC DNA]</scope>
    <source>
        <strain evidence="2 3">TRW2</strain>
    </source>
</reference>
<dbReference type="GO" id="GO:0003676">
    <property type="term" value="F:nucleic acid binding"/>
    <property type="evidence" value="ECO:0007669"/>
    <property type="project" value="InterPro"/>
</dbReference>
<organism evidence="2 3">
    <name type="scientific">Enterococcus plantarum</name>
    <dbReference type="NCBI Taxonomy" id="1077675"/>
    <lineage>
        <taxon>Bacteria</taxon>
        <taxon>Bacillati</taxon>
        <taxon>Bacillota</taxon>
        <taxon>Bacilli</taxon>
        <taxon>Lactobacillales</taxon>
        <taxon>Enterococcaceae</taxon>
        <taxon>Enterococcus</taxon>
    </lineage>
</organism>
<dbReference type="SUPFAM" id="SSF50249">
    <property type="entry name" value="Nucleic acid-binding proteins"/>
    <property type="match status" value="1"/>
</dbReference>
<dbReference type="InterPro" id="IPR012156">
    <property type="entry name" value="Cold_shock_CspA"/>
</dbReference>
<dbReference type="PIRSF" id="PIRSF002599">
    <property type="entry name" value="Cold_shock_A"/>
    <property type="match status" value="1"/>
</dbReference>
<gene>
    <name evidence="2" type="ORF">CI088_08115</name>
</gene>
<dbReference type="Proteomes" id="UP000249828">
    <property type="component" value="Unassembled WGS sequence"/>
</dbReference>
<name>A0A2W3Z0M5_9ENTE</name>
<dbReference type="Pfam" id="PF00313">
    <property type="entry name" value="CSD"/>
    <property type="match status" value="1"/>
</dbReference>
<dbReference type="EMBL" id="PIEU01000068">
    <property type="protein sequence ID" value="PZL73668.1"/>
    <property type="molecule type" value="Genomic_DNA"/>
</dbReference>
<dbReference type="InterPro" id="IPR012340">
    <property type="entry name" value="NA-bd_OB-fold"/>
</dbReference>
<dbReference type="Gene3D" id="2.40.50.140">
    <property type="entry name" value="Nucleic acid-binding proteins"/>
    <property type="match status" value="1"/>
</dbReference>
<dbReference type="InterPro" id="IPR002059">
    <property type="entry name" value="CSP_DNA-bd"/>
</dbReference>
<proteinExistence type="predicted"/>
<protein>
    <submittedName>
        <fullName evidence="2">Cold-shock protein</fullName>
    </submittedName>
</protein>
<evidence type="ECO:0000313" key="2">
    <source>
        <dbReference type="EMBL" id="PZL73668.1"/>
    </source>
</evidence>
<sequence>MNKGTVKRFNSDKGFGFITGEAGNNIFAHFSVIPH</sequence>
<dbReference type="OrthoDB" id="9805039at2"/>
<evidence type="ECO:0000313" key="3">
    <source>
        <dbReference type="Proteomes" id="UP000249828"/>
    </source>
</evidence>
<dbReference type="AlphaFoldDB" id="A0A2W3Z0M5"/>
<keyword evidence="3" id="KW-1185">Reference proteome</keyword>
<accession>A0A2W3Z0M5</accession>
<evidence type="ECO:0000259" key="1">
    <source>
        <dbReference type="PROSITE" id="PS51857"/>
    </source>
</evidence>
<feature type="domain" description="CSD" evidence="1">
    <location>
        <begin position="1"/>
        <end position="35"/>
    </location>
</feature>
<dbReference type="CDD" id="cd04458">
    <property type="entry name" value="CSP_CDS"/>
    <property type="match status" value="1"/>
</dbReference>